<keyword evidence="3" id="KW-1185">Reference proteome</keyword>
<comment type="similarity">
    <text evidence="1">Belongs to the short-chain dehydrogenases/reductases (SDR) family.</text>
</comment>
<accession>A0A0C3HJX8</accession>
<evidence type="ECO:0000313" key="3">
    <source>
        <dbReference type="Proteomes" id="UP000054321"/>
    </source>
</evidence>
<dbReference type="PANTHER" id="PTHR43544:SF26">
    <property type="entry name" value="SHORT CHAIN DEHYDROGENASE_REDUCTASE FAMILY OXIDOREDUCTASE (JCVI)"/>
    <property type="match status" value="1"/>
</dbReference>
<evidence type="ECO:0000256" key="1">
    <source>
        <dbReference type="ARBA" id="ARBA00006484"/>
    </source>
</evidence>
<sequence length="245" mass="25989">MSPTIVLISGASRGLGRALASLYLSRPNHIVIAATRNPTDSPSKSLVDLPKGDGSKLIVVKIDSKSESDPTAAIKEINAQGIDYLDIVIANAGIATVFPAVADVKISDIAEHMAVNTYGVILLYQATAALLRKSANPKWTTMGSSAGLLKDQPAVPNAAYAPSKCAVHWITKRINAEEKRITAWVQDPGWTQTEGGNSSAQAFGLREAPIPLNQSINGMISVFDAATKESHGGKMWGVDGKQQDW</sequence>
<dbReference type="InterPro" id="IPR036291">
    <property type="entry name" value="NAD(P)-bd_dom_sf"/>
</dbReference>
<organism evidence="2 3">
    <name type="scientific">Oidiodendron maius (strain Zn)</name>
    <dbReference type="NCBI Taxonomy" id="913774"/>
    <lineage>
        <taxon>Eukaryota</taxon>
        <taxon>Fungi</taxon>
        <taxon>Dikarya</taxon>
        <taxon>Ascomycota</taxon>
        <taxon>Pezizomycotina</taxon>
        <taxon>Leotiomycetes</taxon>
        <taxon>Leotiomycetes incertae sedis</taxon>
        <taxon>Myxotrichaceae</taxon>
        <taxon>Oidiodendron</taxon>
    </lineage>
</organism>
<dbReference type="InterPro" id="IPR002347">
    <property type="entry name" value="SDR_fam"/>
</dbReference>
<dbReference type="PRINTS" id="PR00081">
    <property type="entry name" value="GDHRDH"/>
</dbReference>
<dbReference type="InterPro" id="IPR051468">
    <property type="entry name" value="Fungal_SecMetab_SDRs"/>
</dbReference>
<dbReference type="GO" id="GO:0005737">
    <property type="term" value="C:cytoplasm"/>
    <property type="evidence" value="ECO:0007669"/>
    <property type="project" value="TreeGrafter"/>
</dbReference>
<dbReference type="EMBL" id="KN832873">
    <property type="protein sequence ID" value="KIN03400.1"/>
    <property type="molecule type" value="Genomic_DNA"/>
</dbReference>
<dbReference type="FunCoup" id="A0A0C3HJX8">
    <property type="interactions" value="108"/>
</dbReference>
<dbReference type="InParanoid" id="A0A0C3HJX8"/>
<protein>
    <recommendedName>
        <fullName evidence="4">NAD(P)-binding protein</fullName>
    </recommendedName>
</protein>
<dbReference type="OrthoDB" id="9876299at2759"/>
<dbReference type="GO" id="GO:0016491">
    <property type="term" value="F:oxidoreductase activity"/>
    <property type="evidence" value="ECO:0007669"/>
    <property type="project" value="TreeGrafter"/>
</dbReference>
<gene>
    <name evidence="2" type="ORF">OIDMADRAFT_143057</name>
</gene>
<reference evidence="3" key="2">
    <citation type="submission" date="2015-01" db="EMBL/GenBank/DDBJ databases">
        <title>Evolutionary Origins and Diversification of the Mycorrhizal Mutualists.</title>
        <authorList>
            <consortium name="DOE Joint Genome Institute"/>
            <consortium name="Mycorrhizal Genomics Consortium"/>
            <person name="Kohler A."/>
            <person name="Kuo A."/>
            <person name="Nagy L.G."/>
            <person name="Floudas D."/>
            <person name="Copeland A."/>
            <person name="Barry K.W."/>
            <person name="Cichocki N."/>
            <person name="Veneault-Fourrey C."/>
            <person name="LaButti K."/>
            <person name="Lindquist E.A."/>
            <person name="Lipzen A."/>
            <person name="Lundell T."/>
            <person name="Morin E."/>
            <person name="Murat C."/>
            <person name="Riley R."/>
            <person name="Ohm R."/>
            <person name="Sun H."/>
            <person name="Tunlid A."/>
            <person name="Henrissat B."/>
            <person name="Grigoriev I.V."/>
            <person name="Hibbett D.S."/>
            <person name="Martin F."/>
        </authorList>
    </citation>
    <scope>NUCLEOTIDE SEQUENCE [LARGE SCALE GENOMIC DNA]</scope>
    <source>
        <strain evidence="3">Zn</strain>
    </source>
</reference>
<proteinExistence type="inferred from homology"/>
<dbReference type="Pfam" id="PF00106">
    <property type="entry name" value="adh_short"/>
    <property type="match status" value="1"/>
</dbReference>
<dbReference type="HOGENOM" id="CLU_010194_9_1_1"/>
<reference evidence="2 3" key="1">
    <citation type="submission" date="2014-04" db="EMBL/GenBank/DDBJ databases">
        <authorList>
            <consortium name="DOE Joint Genome Institute"/>
            <person name="Kuo A."/>
            <person name="Martino E."/>
            <person name="Perotto S."/>
            <person name="Kohler A."/>
            <person name="Nagy L.G."/>
            <person name="Floudas D."/>
            <person name="Copeland A."/>
            <person name="Barry K.W."/>
            <person name="Cichocki N."/>
            <person name="Veneault-Fourrey C."/>
            <person name="LaButti K."/>
            <person name="Lindquist E.A."/>
            <person name="Lipzen A."/>
            <person name="Lundell T."/>
            <person name="Morin E."/>
            <person name="Murat C."/>
            <person name="Sun H."/>
            <person name="Tunlid A."/>
            <person name="Henrissat B."/>
            <person name="Grigoriev I.V."/>
            <person name="Hibbett D.S."/>
            <person name="Martin F."/>
            <person name="Nordberg H.P."/>
            <person name="Cantor M.N."/>
            <person name="Hua S.X."/>
        </authorList>
    </citation>
    <scope>NUCLEOTIDE SEQUENCE [LARGE SCALE GENOMIC DNA]</scope>
    <source>
        <strain evidence="2 3">Zn</strain>
    </source>
</reference>
<evidence type="ECO:0008006" key="4">
    <source>
        <dbReference type="Google" id="ProtNLM"/>
    </source>
</evidence>
<evidence type="ECO:0000313" key="2">
    <source>
        <dbReference type="EMBL" id="KIN03400.1"/>
    </source>
</evidence>
<dbReference type="SUPFAM" id="SSF51735">
    <property type="entry name" value="NAD(P)-binding Rossmann-fold domains"/>
    <property type="match status" value="1"/>
</dbReference>
<dbReference type="Gene3D" id="3.40.50.720">
    <property type="entry name" value="NAD(P)-binding Rossmann-like Domain"/>
    <property type="match status" value="1"/>
</dbReference>
<name>A0A0C3HJX8_OIDMZ</name>
<dbReference type="Proteomes" id="UP000054321">
    <property type="component" value="Unassembled WGS sequence"/>
</dbReference>
<dbReference type="AlphaFoldDB" id="A0A0C3HJX8"/>
<dbReference type="PANTHER" id="PTHR43544">
    <property type="entry name" value="SHORT-CHAIN DEHYDROGENASE/REDUCTASE"/>
    <property type="match status" value="1"/>
</dbReference>